<accession>A0A174D1Z5</accession>
<evidence type="ECO:0000313" key="5">
    <source>
        <dbReference type="Proteomes" id="UP000095787"/>
    </source>
</evidence>
<dbReference type="EMBL" id="CYZO01000023">
    <property type="protein sequence ID" value="CUO18080.1"/>
    <property type="molecule type" value="Genomic_DNA"/>
</dbReference>
<keyword evidence="2" id="KW-0472">Membrane</keyword>
<evidence type="ECO:0000256" key="1">
    <source>
        <dbReference type="SAM" id="MobiDB-lite"/>
    </source>
</evidence>
<proteinExistence type="predicted"/>
<protein>
    <submittedName>
        <fullName evidence="3">Uncharacterized protein</fullName>
    </submittedName>
</protein>
<evidence type="ECO:0000313" key="3">
    <source>
        <dbReference type="EMBL" id="CUO18080.1"/>
    </source>
</evidence>
<gene>
    <name evidence="4" type="ORF">EAI93_09165</name>
    <name evidence="3" type="ORF">ERS852456_01833</name>
</gene>
<dbReference type="RefSeq" id="WP_004848480.1">
    <property type="nucleotide sequence ID" value="NZ_AP028249.1"/>
</dbReference>
<feature type="transmembrane region" description="Helical" evidence="2">
    <location>
        <begin position="129"/>
        <end position="150"/>
    </location>
</feature>
<dbReference type="GeneID" id="97330298"/>
<feature type="transmembrane region" description="Helical" evidence="2">
    <location>
        <begin position="45"/>
        <end position="64"/>
    </location>
</feature>
<evidence type="ECO:0000313" key="4">
    <source>
        <dbReference type="EMBL" id="RYS79121.1"/>
    </source>
</evidence>
<feature type="region of interest" description="Disordered" evidence="1">
    <location>
        <begin position="296"/>
        <end position="321"/>
    </location>
</feature>
<dbReference type="Pfam" id="PF09997">
    <property type="entry name" value="DUF2238"/>
    <property type="match status" value="1"/>
</dbReference>
<dbReference type="Proteomes" id="UP000095787">
    <property type="component" value="Unassembled WGS sequence"/>
</dbReference>
<reference evidence="4 6" key="2">
    <citation type="journal article" date="2019" name="Science, e1252229">
        <title>Invertible promoters mediate bacterial phase variation, antibiotic resistance, and host adaptation in the gut.</title>
        <authorList>
            <person name="Jiang X."/>
            <person name="Hall A.B."/>
            <person name="Arthur T.D."/>
            <person name="Plichta D.R."/>
            <person name="Covington C.T."/>
            <person name="Poyet M."/>
            <person name="Crothers J."/>
            <person name="Moses P.L."/>
            <person name="Tolonen A.C."/>
            <person name="Vlamakis H."/>
            <person name="Alm E.J."/>
            <person name="Xavier R.J."/>
        </authorList>
    </citation>
    <scope>NUCLEOTIDE SEQUENCE [LARGE SCALE GENOMIC DNA]</scope>
    <source>
        <strain evidence="6">aa_0143</strain>
        <strain evidence="4">Aa_0143</strain>
    </source>
</reference>
<keyword evidence="2" id="KW-1133">Transmembrane helix</keyword>
<feature type="transmembrane region" description="Helical" evidence="2">
    <location>
        <begin position="162"/>
        <end position="182"/>
    </location>
</feature>
<evidence type="ECO:0000256" key="2">
    <source>
        <dbReference type="SAM" id="Phobius"/>
    </source>
</evidence>
<feature type="region of interest" description="Disordered" evidence="1">
    <location>
        <begin position="1"/>
        <end position="20"/>
    </location>
</feature>
<dbReference type="InterPro" id="IPR014509">
    <property type="entry name" value="YjdF-like"/>
</dbReference>
<organism evidence="3 5">
    <name type="scientific">[Ruminococcus] torques</name>
    <dbReference type="NCBI Taxonomy" id="33039"/>
    <lineage>
        <taxon>Bacteria</taxon>
        <taxon>Bacillati</taxon>
        <taxon>Bacillota</taxon>
        <taxon>Clostridia</taxon>
        <taxon>Lachnospirales</taxon>
        <taxon>Lachnospiraceae</taxon>
        <taxon>Mediterraneibacter</taxon>
    </lineage>
</organism>
<sequence length="321" mass="36044">MREKKNKNDNVNDVNGKRDNKKAAGKFKNWTTALSMELREHKSSAIVYFTLRALVIIMLVLQLLNRNYENVFLCILTLLLLVIPSLAQITFKVELPTALEIIILVFIFSAEILGEISEFYLVFPFWDTVLHTLNGFLAAAIGFSLVDLLNRSDRTVFSLSPLFTAIVAFCFSMTIGVVWEFFEFGMDMIMELDMQKDTVIHTIRSVMLDPGGHNVPYAIQNITDVAVNGQSLGLGGYLDIGLLDTMQDLIVNFIGAAVFSVLGFFYVKSRGKGKVAGSFIPRRKAHDRDFLRIARESSEVEQDIQEKSQKVPKGSAKNGDR</sequence>
<feature type="transmembrane region" description="Helical" evidence="2">
    <location>
        <begin position="249"/>
        <end position="267"/>
    </location>
</feature>
<keyword evidence="2" id="KW-0812">Transmembrane</keyword>
<feature type="compositionally biased region" description="Basic and acidic residues" evidence="1">
    <location>
        <begin position="296"/>
        <end position="309"/>
    </location>
</feature>
<dbReference type="AlphaFoldDB" id="A0A174D1Z5"/>
<evidence type="ECO:0000313" key="6">
    <source>
        <dbReference type="Proteomes" id="UP000292665"/>
    </source>
</evidence>
<feature type="transmembrane region" description="Helical" evidence="2">
    <location>
        <begin position="70"/>
        <end position="89"/>
    </location>
</feature>
<name>A0A174D1Z5_9FIRM</name>
<feature type="transmembrane region" description="Helical" evidence="2">
    <location>
        <begin position="101"/>
        <end position="123"/>
    </location>
</feature>
<reference evidence="3 5" key="1">
    <citation type="submission" date="2015-09" db="EMBL/GenBank/DDBJ databases">
        <authorList>
            <consortium name="Pathogen Informatics"/>
        </authorList>
    </citation>
    <scope>NUCLEOTIDE SEQUENCE [LARGE SCALE GENOMIC DNA]</scope>
    <source>
        <strain evidence="3 5">2789STDY5834841</strain>
    </source>
</reference>
<dbReference type="Proteomes" id="UP000292665">
    <property type="component" value="Unassembled WGS sequence"/>
</dbReference>
<dbReference type="EMBL" id="RCYR01000017">
    <property type="protein sequence ID" value="RYS79121.1"/>
    <property type="molecule type" value="Genomic_DNA"/>
</dbReference>